<evidence type="ECO:0000256" key="4">
    <source>
        <dbReference type="PIRSR" id="PIRSR607724-1"/>
    </source>
</evidence>
<feature type="domain" description="PARG catalytic Macro" evidence="7">
    <location>
        <begin position="320"/>
        <end position="522"/>
    </location>
</feature>
<accession>A0A6J2TYN1</accession>
<dbReference type="EC" id="3.2.1.143" evidence="2"/>
<keyword evidence="3" id="KW-0378">Hydrolase</keyword>
<feature type="binding site" evidence="5">
    <location>
        <position position="411"/>
    </location>
    <ligand>
        <name>substrate</name>
    </ligand>
</feature>
<dbReference type="GO" id="GO:0004649">
    <property type="term" value="F:poly(ADP-ribose) glycohydrolase activity"/>
    <property type="evidence" value="ECO:0007669"/>
    <property type="project" value="UniProtKB-EC"/>
</dbReference>
<dbReference type="InterPro" id="IPR046372">
    <property type="entry name" value="PARG_cat_C"/>
</dbReference>
<feature type="compositionally biased region" description="Low complexity" evidence="6">
    <location>
        <begin position="683"/>
        <end position="704"/>
    </location>
</feature>
<feature type="region of interest" description="Disordered" evidence="6">
    <location>
        <begin position="593"/>
        <end position="635"/>
    </location>
</feature>
<dbReference type="InterPro" id="IPR048362">
    <property type="entry name" value="PARG_helical"/>
</dbReference>
<dbReference type="GO" id="GO:0009225">
    <property type="term" value="P:nucleotide-sugar metabolic process"/>
    <property type="evidence" value="ECO:0007669"/>
    <property type="project" value="TreeGrafter"/>
</dbReference>
<feature type="region of interest" description="Disordered" evidence="6">
    <location>
        <begin position="721"/>
        <end position="758"/>
    </location>
</feature>
<dbReference type="GeneID" id="115628696"/>
<dbReference type="Pfam" id="PF20811">
    <property type="entry name" value="PARG_cat_N"/>
    <property type="match status" value="1"/>
</dbReference>
<evidence type="ECO:0000259" key="7">
    <source>
        <dbReference type="Pfam" id="PF05028"/>
    </source>
</evidence>
<gene>
    <name evidence="10" type="primary">LOC115628696</name>
</gene>
<feature type="active site" evidence="4">
    <location>
        <position position="371"/>
    </location>
</feature>
<feature type="active site" evidence="4">
    <location>
        <position position="353"/>
    </location>
</feature>
<proteinExistence type="inferred from homology"/>
<dbReference type="GO" id="GO:0005634">
    <property type="term" value="C:nucleus"/>
    <property type="evidence" value="ECO:0007669"/>
    <property type="project" value="TreeGrafter"/>
</dbReference>
<feature type="region of interest" description="Disordered" evidence="6">
    <location>
        <begin position="683"/>
        <end position="708"/>
    </location>
</feature>
<evidence type="ECO:0000256" key="5">
    <source>
        <dbReference type="PIRSR" id="PIRSR607724-2"/>
    </source>
</evidence>
<feature type="region of interest" description="Disordered" evidence="6">
    <location>
        <begin position="1"/>
        <end position="45"/>
    </location>
</feature>
<dbReference type="GO" id="GO:0006282">
    <property type="term" value="P:regulation of DNA repair"/>
    <property type="evidence" value="ECO:0007669"/>
    <property type="project" value="InterPro"/>
</dbReference>
<sequence length="758" mass="85049">MDGLEGEGDSSVEMLAGMENDNKSRSPSPLTPTPTPPTELRSNGRMSISPELVEETWRGLPIEAMHRNLNVFELDLMTSVEPGPLHSVLHHFPIRVPDTMPPRPHRRPSKWDSHHVRLPCAPQSHYPVEKEDGTAQIESRWEMIEKALLRPISSSMELQEAILTYNAKYKHQWNFVALHKLFSEDLDESETRVFFEDLLPRIIRLALRLPHLIMGPIPLLTQNRTYSVTFTQQQISCLLANAFLCTFPRRNTMKRKSEYSNFPDVNFNRLYQSTSPAVPEKLKCIFHYFRRVCPTDRDARNVPTGCVTFMRRSFKTSDMPDWAHFSTSVGALPLHIDAAGTIEDQGIGLLQVDFANKFLGGGVLGNGCVQEEIRFVICPELLVSKLITECLRPTEALVIMGCERYSNYTGYADTFAWAGNHEDETPLDNSRRRMTCIVAIDALRFMEPGHQYREELLIRELNKAYVGFMHTPMTPAPGVATGNWGCGAFGGDARLKALLQMMVAAVHDRPLAYYTFGNKELRDDVYAMHQLFKERDVSVKQLWLLLRRYNRYRHVPLYSFIKHELLEQSCNRDQAFAAGSELTASRAMRRCAGPLSSKSSALEENRTAAEPDKEREGKKGDDDDDDSCTQFFDTNDEDEQETDAILLAAAMEADAAHQVNATPTTTTTCASASASTSTIFVNSNANSSCSSSSPATPTNSNSPSRAATKCTRQLTLLEMLDSHYEQGTSVGSKRKRQGKDCKVERADGGAGDDEPVEK</sequence>
<organism evidence="9 10">
    <name type="scientific">Drosophila lebanonensis</name>
    <name type="common">Fruit fly</name>
    <name type="synonym">Scaptodrosophila lebanonensis</name>
    <dbReference type="NCBI Taxonomy" id="7225"/>
    <lineage>
        <taxon>Eukaryota</taxon>
        <taxon>Metazoa</taxon>
        <taxon>Ecdysozoa</taxon>
        <taxon>Arthropoda</taxon>
        <taxon>Hexapoda</taxon>
        <taxon>Insecta</taxon>
        <taxon>Pterygota</taxon>
        <taxon>Neoptera</taxon>
        <taxon>Endopterygota</taxon>
        <taxon>Diptera</taxon>
        <taxon>Brachycera</taxon>
        <taxon>Muscomorpha</taxon>
        <taxon>Ephydroidea</taxon>
        <taxon>Drosophilidae</taxon>
        <taxon>Scaptodrosophila</taxon>
    </lineage>
</organism>
<dbReference type="GO" id="GO:0005737">
    <property type="term" value="C:cytoplasm"/>
    <property type="evidence" value="ECO:0007669"/>
    <property type="project" value="TreeGrafter"/>
</dbReference>
<feature type="domain" description="PARG helical" evidence="8">
    <location>
        <begin position="186"/>
        <end position="311"/>
    </location>
</feature>
<evidence type="ECO:0000313" key="9">
    <source>
        <dbReference type="Proteomes" id="UP000504634"/>
    </source>
</evidence>
<evidence type="ECO:0000256" key="3">
    <source>
        <dbReference type="ARBA" id="ARBA00022801"/>
    </source>
</evidence>
<dbReference type="Pfam" id="PF05028">
    <property type="entry name" value="PARG_cat_C"/>
    <property type="match status" value="1"/>
</dbReference>
<evidence type="ECO:0000313" key="10">
    <source>
        <dbReference type="RefSeq" id="XP_030380735.1"/>
    </source>
</evidence>
<keyword evidence="9" id="KW-1185">Reference proteome</keyword>
<protein>
    <recommendedName>
        <fullName evidence="2">poly(ADP-ribose) glycohydrolase</fullName>
        <ecNumber evidence="2">3.2.1.143</ecNumber>
    </recommendedName>
</protein>
<comment type="similarity">
    <text evidence="1">Belongs to the poly(ADP-ribose) glycohydrolase family.</text>
</comment>
<feature type="binding site" evidence="5">
    <location>
        <position position="356"/>
    </location>
    <ligand>
        <name>substrate</name>
    </ligand>
</feature>
<name>A0A6J2TYN1_DROLE</name>
<dbReference type="Proteomes" id="UP000504634">
    <property type="component" value="Unplaced"/>
</dbReference>
<feature type="compositionally biased region" description="Basic and acidic residues" evidence="6">
    <location>
        <begin position="601"/>
        <end position="621"/>
    </location>
</feature>
<dbReference type="GO" id="GO:0005975">
    <property type="term" value="P:carbohydrate metabolic process"/>
    <property type="evidence" value="ECO:0007669"/>
    <property type="project" value="InterPro"/>
</dbReference>
<feature type="compositionally biased region" description="Acidic residues" evidence="6">
    <location>
        <begin position="1"/>
        <end position="10"/>
    </location>
</feature>
<dbReference type="GO" id="GO:1990966">
    <property type="term" value="P:ATP generation from poly-ADP-D-ribose"/>
    <property type="evidence" value="ECO:0007669"/>
    <property type="project" value="TreeGrafter"/>
</dbReference>
<feature type="active site" evidence="4">
    <location>
        <position position="372"/>
    </location>
</feature>
<evidence type="ECO:0000256" key="6">
    <source>
        <dbReference type="SAM" id="MobiDB-lite"/>
    </source>
</evidence>
<feature type="compositionally biased region" description="Basic and acidic residues" evidence="6">
    <location>
        <begin position="738"/>
        <end position="747"/>
    </location>
</feature>
<dbReference type="PANTHER" id="PTHR12837">
    <property type="entry name" value="POLY ADP-RIBOSE GLYCOHYDROLASE"/>
    <property type="match status" value="1"/>
</dbReference>
<dbReference type="CTD" id="8505"/>
<reference evidence="10" key="1">
    <citation type="submission" date="2025-08" db="UniProtKB">
        <authorList>
            <consortium name="RefSeq"/>
        </authorList>
    </citation>
    <scope>IDENTIFICATION</scope>
    <source>
        <strain evidence="10">11010-0011.00</strain>
        <tissue evidence="10">Whole body</tissue>
    </source>
</reference>
<dbReference type="OrthoDB" id="1937899at2759"/>
<dbReference type="AlphaFoldDB" id="A0A6J2TYN1"/>
<evidence type="ECO:0000256" key="2">
    <source>
        <dbReference type="ARBA" id="ARBA00012255"/>
    </source>
</evidence>
<feature type="binding site" evidence="5">
    <location>
        <position position="370"/>
    </location>
    <ligand>
        <name>substrate</name>
    </ligand>
</feature>
<evidence type="ECO:0000259" key="8">
    <source>
        <dbReference type="Pfam" id="PF20811"/>
    </source>
</evidence>
<dbReference type="RefSeq" id="XP_030380735.1">
    <property type="nucleotide sequence ID" value="XM_030524875.1"/>
</dbReference>
<evidence type="ECO:0000256" key="1">
    <source>
        <dbReference type="ARBA" id="ARBA00009545"/>
    </source>
</evidence>
<dbReference type="PANTHER" id="PTHR12837:SF15">
    <property type="entry name" value="POLY(ADP-RIBOSE) GLYCOHYDROLASE"/>
    <property type="match status" value="1"/>
</dbReference>
<dbReference type="InterPro" id="IPR007724">
    <property type="entry name" value="Poly_GlycHdrlase"/>
</dbReference>